<evidence type="ECO:0000313" key="1">
    <source>
        <dbReference type="EMBL" id="PKU47369.1"/>
    </source>
</evidence>
<accession>A0A2I0UMV0</accession>
<dbReference type="AlphaFoldDB" id="A0A2I0UMV0"/>
<reference evidence="2" key="2">
    <citation type="submission" date="2017-12" db="EMBL/GenBank/DDBJ databases">
        <title>Genome sequence of the Bar-tailed Godwit (Limosa lapponica baueri).</title>
        <authorList>
            <person name="Lima N.C.B."/>
            <person name="Parody-Merino A.M."/>
            <person name="Battley P.F."/>
            <person name="Fidler A.E."/>
            <person name="Prosdocimi F."/>
        </authorList>
    </citation>
    <scope>NUCLEOTIDE SEQUENCE [LARGE SCALE GENOMIC DNA]</scope>
</reference>
<dbReference type="Proteomes" id="UP000233556">
    <property type="component" value="Unassembled WGS sequence"/>
</dbReference>
<protein>
    <submittedName>
        <fullName evidence="1">Uncharacterized protein</fullName>
    </submittedName>
</protein>
<keyword evidence="2" id="KW-1185">Reference proteome</keyword>
<dbReference type="OrthoDB" id="276744at2759"/>
<evidence type="ECO:0000313" key="2">
    <source>
        <dbReference type="Proteomes" id="UP000233556"/>
    </source>
</evidence>
<reference evidence="2" key="1">
    <citation type="submission" date="2017-11" db="EMBL/GenBank/DDBJ databases">
        <authorList>
            <person name="Lima N.C."/>
            <person name="Parody-Merino A.M."/>
            <person name="Battley P.F."/>
            <person name="Fidler A.E."/>
            <person name="Prosdocimi F."/>
        </authorList>
    </citation>
    <scope>NUCLEOTIDE SEQUENCE [LARGE SCALE GENOMIC DNA]</scope>
</reference>
<sequence>MRQLCSLAAKRANRILECIKHSVTSQSKEVIILLYSVLVQPHLEYPVQFWVPQFKKDVKALECIQRRATKPGKGLEGMSYEEWPKTLGFSSLEKRRGDLIALYSFLRRGENEYDYDAGLLNNQICSEPNKVLSKISLQITSQPVVTFTSAAADRIFCIENACLKRELHTNGRT</sequence>
<gene>
    <name evidence="1" type="ORF">llap_2336</name>
</gene>
<organism evidence="1 2">
    <name type="scientific">Limosa lapponica baueri</name>
    <dbReference type="NCBI Taxonomy" id="1758121"/>
    <lineage>
        <taxon>Eukaryota</taxon>
        <taxon>Metazoa</taxon>
        <taxon>Chordata</taxon>
        <taxon>Craniata</taxon>
        <taxon>Vertebrata</taxon>
        <taxon>Euteleostomi</taxon>
        <taxon>Archelosauria</taxon>
        <taxon>Archosauria</taxon>
        <taxon>Dinosauria</taxon>
        <taxon>Saurischia</taxon>
        <taxon>Theropoda</taxon>
        <taxon>Coelurosauria</taxon>
        <taxon>Aves</taxon>
        <taxon>Neognathae</taxon>
        <taxon>Neoaves</taxon>
        <taxon>Charadriiformes</taxon>
        <taxon>Scolopacidae</taxon>
        <taxon>Limosa</taxon>
    </lineage>
</organism>
<name>A0A2I0UMV0_LIMLA</name>
<proteinExistence type="predicted"/>
<dbReference type="EMBL" id="KZ505680">
    <property type="protein sequence ID" value="PKU47369.1"/>
    <property type="molecule type" value="Genomic_DNA"/>
</dbReference>
<dbReference type="PANTHER" id="PTHR33332">
    <property type="entry name" value="REVERSE TRANSCRIPTASE DOMAIN-CONTAINING PROTEIN"/>
    <property type="match status" value="1"/>
</dbReference>